<feature type="domain" description="SH3" evidence="6">
    <location>
        <begin position="10"/>
        <end position="69"/>
    </location>
</feature>
<dbReference type="GO" id="GO:0007264">
    <property type="term" value="P:small GTPase-mediated signal transduction"/>
    <property type="evidence" value="ECO:0007669"/>
    <property type="project" value="InterPro"/>
</dbReference>
<dbReference type="InterPro" id="IPR036964">
    <property type="entry name" value="RASGEF_cat_dom_sf"/>
</dbReference>
<dbReference type="InterPro" id="IPR036020">
    <property type="entry name" value="WW_dom_sf"/>
</dbReference>
<evidence type="ECO:0000256" key="1">
    <source>
        <dbReference type="ARBA" id="ARBA00022443"/>
    </source>
</evidence>
<dbReference type="Pfam" id="PF00618">
    <property type="entry name" value="RasGEF_N"/>
    <property type="match status" value="1"/>
</dbReference>
<dbReference type="EMBL" id="AK364655">
    <property type="protein sequence ID" value="BAJ95858.1"/>
    <property type="molecule type" value="mRNA"/>
</dbReference>
<dbReference type="InterPro" id="IPR023578">
    <property type="entry name" value="Ras_GEF_dom_sf"/>
</dbReference>
<dbReference type="SMART" id="SM00229">
    <property type="entry name" value="RasGEFN"/>
    <property type="match status" value="1"/>
</dbReference>
<dbReference type="AlphaFoldDB" id="F2DL87"/>
<dbReference type="InterPro" id="IPR036028">
    <property type="entry name" value="SH3-like_dom_sf"/>
</dbReference>
<dbReference type="CDD" id="cd00201">
    <property type="entry name" value="WW"/>
    <property type="match status" value="1"/>
</dbReference>
<dbReference type="PROSITE" id="PS50212">
    <property type="entry name" value="RASGEF_NTER"/>
    <property type="match status" value="1"/>
</dbReference>
<dbReference type="GO" id="GO:0005085">
    <property type="term" value="F:guanyl-nucleotide exchange factor activity"/>
    <property type="evidence" value="ECO:0007669"/>
    <property type="project" value="UniProtKB-KW"/>
</dbReference>
<evidence type="ECO:0000256" key="3">
    <source>
        <dbReference type="PROSITE-ProRule" id="PRU00168"/>
    </source>
</evidence>
<dbReference type="InterPro" id="IPR056685">
    <property type="entry name" value="DUF7783"/>
</dbReference>
<dbReference type="PANTHER" id="PTHR23113">
    <property type="entry name" value="GUANINE NUCLEOTIDE EXCHANGE FACTOR"/>
    <property type="match status" value="1"/>
</dbReference>
<feature type="compositionally biased region" description="Polar residues" evidence="5">
    <location>
        <begin position="528"/>
        <end position="543"/>
    </location>
</feature>
<dbReference type="Pfam" id="PF00018">
    <property type="entry name" value="SH3_1"/>
    <property type="match status" value="1"/>
</dbReference>
<evidence type="ECO:0000259" key="7">
    <source>
        <dbReference type="PROSITE" id="PS50009"/>
    </source>
</evidence>
<evidence type="ECO:0000259" key="6">
    <source>
        <dbReference type="PROSITE" id="PS50002"/>
    </source>
</evidence>
<dbReference type="InterPro" id="IPR001895">
    <property type="entry name" value="RASGEF_cat_dom"/>
</dbReference>
<dbReference type="SMART" id="SM00326">
    <property type="entry name" value="SH3"/>
    <property type="match status" value="1"/>
</dbReference>
<dbReference type="CDD" id="cd11883">
    <property type="entry name" value="SH3_Sdc25"/>
    <property type="match status" value="1"/>
</dbReference>
<evidence type="ECO:0000256" key="2">
    <source>
        <dbReference type="ARBA" id="ARBA00022658"/>
    </source>
</evidence>
<dbReference type="InterPro" id="IPR001452">
    <property type="entry name" value="SH3_domain"/>
</dbReference>
<evidence type="ECO:0000313" key="10">
    <source>
        <dbReference type="EMBL" id="BAJ95858.1"/>
    </source>
</evidence>
<dbReference type="SMART" id="SM00147">
    <property type="entry name" value="RasGEF"/>
    <property type="match status" value="1"/>
</dbReference>
<dbReference type="SUPFAM" id="SSF50044">
    <property type="entry name" value="SH3-domain"/>
    <property type="match status" value="1"/>
</dbReference>
<dbReference type="InterPro" id="IPR008937">
    <property type="entry name" value="Ras-like_GEF"/>
</dbReference>
<dbReference type="Gene3D" id="1.10.840.10">
    <property type="entry name" value="Ras guanine-nucleotide exchange factors catalytic domain"/>
    <property type="match status" value="1"/>
</dbReference>
<feature type="domain" description="N-terminal Ras-GEF" evidence="9">
    <location>
        <begin position="613"/>
        <end position="744"/>
    </location>
</feature>
<dbReference type="Pfam" id="PF25006">
    <property type="entry name" value="DUF7783"/>
    <property type="match status" value="1"/>
</dbReference>
<name>F2DL87_HORVV</name>
<proteinExistence type="evidence at transcript level"/>
<dbReference type="Pfam" id="PF00617">
    <property type="entry name" value="RasGEF"/>
    <property type="match status" value="1"/>
</dbReference>
<dbReference type="SUPFAM" id="SSF51045">
    <property type="entry name" value="WW domain"/>
    <property type="match status" value="1"/>
</dbReference>
<evidence type="ECO:0000259" key="9">
    <source>
        <dbReference type="PROSITE" id="PS50212"/>
    </source>
</evidence>
<feature type="domain" description="Ras-GEF" evidence="7">
    <location>
        <begin position="784"/>
        <end position="1019"/>
    </location>
</feature>
<accession>F2DL87</accession>
<reference evidence="10" key="1">
    <citation type="journal article" date="2011" name="Plant Physiol.">
        <title>Comprehensive sequence analysis of 24,783 barley full-length cDNAs derived from 12 clone libraries.</title>
        <authorList>
            <person name="Matsumoto T."/>
            <person name="Tanaka T."/>
            <person name="Sakai H."/>
            <person name="Amano N."/>
            <person name="Kanamori H."/>
            <person name="Kurita K."/>
            <person name="Kikuta A."/>
            <person name="Kamiya K."/>
            <person name="Yamamoto M."/>
            <person name="Ikawa H."/>
            <person name="Fujii N."/>
            <person name="Hori K."/>
            <person name="Itoh T."/>
            <person name="Sato K."/>
        </authorList>
    </citation>
    <scope>NUCLEOTIDE SEQUENCE</scope>
    <source>
        <tissue evidence="10">Shoot and root</tissue>
    </source>
</reference>
<feature type="region of interest" description="Disordered" evidence="5">
    <location>
        <begin position="494"/>
        <end position="544"/>
    </location>
</feature>
<sequence length="1050" mass="117103">MQPPRRTDLEYIEVVRSLHDYTATEAGVLNLKAGDIIYVHSKDSSGWWSGTVGNERGWFPSNWIEAVETAESPSANIENVTKELEETPPVSPAKTTLDRDSKAPEQLPQFWRKKETPSGQVYYYNTQTNQTTYNLEQVMATSVKKRVSLIWKQNGVVANQEAKPLPSAPQSASWVPGPKSLLSDVAEINWEILINNILKSISDLNYSAKNDIKSNYVQQSGQIVRAIRDMLGCSGTISSESVIIQSNRALAQYHQNIMSSLSKIILAAKVAAGLWPPPDAVHSMRYQAGQVLLAVRHFVAVAQDLGITLGPLPEDAADEFDVKGNELSDTEMVTRLDQNCEIIMNSIATLVTKITRDRALSTGLIDMVRKTVTEIGQLLSIIEDIKFDTSLDVDNLVADFMQKKGNLYNVLNDLVSASSTGEDGFAPANALGLMLESATSVLESVEDIVVAAKLLIDHKELILQKSLQNESEKNEDSDLLVLQKRAQALNFLDNRNSQGSAHSITSGQYPPSSVSPGGNWSRDGRTLSAESRLNSGAPTQEQYASYRKGSITGIQSGRRISQDAMNSPQDMGSASKLSQFFGEEPVSQSARVSENMRPWFLRKETTYDLSYNMEGAVNGGTFPALVERLTVHDQPVDPGFAQSFLMTFHLFGNAETLFRCLQSRFLLEPPQGLTPEELNIWVEKKLTPVQRGVCNALKMWIEQYWLESSDDSCLDDIHAFASGAMMEYQPQAATKILELVSKKVTTDVYGTAAVTPKLKRANPQDYQAPILPKNLKRFTLTDLDPLEVARQLTIIESNIFMKIQPVELMKQEWSKKNGPSLAVNVRAMTAMATKITGWVICTILQEADLKRRAFILKFFIKVAERCLIMNNFNTLLAIQSAFNSSTISRLKKTWELLSSKTRGAFEVLKKATDHSRNYADYRQALKRSALPTLPFLGLFLTDLTFTEDGNPDMRNNGKLINFDKYSRIAKIISDLMRYQVPYPITEVPEIQDYLQQSIQDRGTRDVQDLYELSLRLEPRDERASAGSGGPEEVNRELEAKIEMLQKAGML</sequence>
<keyword evidence="1 4" id="KW-0728">SH3 domain</keyword>
<protein>
    <submittedName>
        <fullName evidence="10">Predicted protein</fullName>
    </submittedName>
</protein>
<dbReference type="PANTHER" id="PTHR23113:SF354">
    <property type="entry name" value="BUD SITE SELECTION PROTEIN 5"/>
    <property type="match status" value="1"/>
</dbReference>
<dbReference type="InterPro" id="IPR000651">
    <property type="entry name" value="Ras-like_Gua-exchang_fac_N"/>
</dbReference>
<evidence type="ECO:0000259" key="8">
    <source>
        <dbReference type="PROSITE" id="PS50020"/>
    </source>
</evidence>
<dbReference type="CDD" id="cd00155">
    <property type="entry name" value="RasGEF"/>
    <property type="match status" value="1"/>
</dbReference>
<dbReference type="InterPro" id="IPR001202">
    <property type="entry name" value="WW_dom"/>
</dbReference>
<dbReference type="Gene3D" id="1.20.870.10">
    <property type="entry name" value="Son of sevenless (SoS) protein Chain: S domain 1"/>
    <property type="match status" value="1"/>
</dbReference>
<feature type="compositionally biased region" description="Polar residues" evidence="5">
    <location>
        <begin position="494"/>
        <end position="518"/>
    </location>
</feature>
<dbReference type="Gene3D" id="2.20.70.10">
    <property type="match status" value="1"/>
</dbReference>
<keyword evidence="2 3" id="KW-0344">Guanine-nucleotide releasing factor</keyword>
<evidence type="ECO:0000256" key="4">
    <source>
        <dbReference type="PROSITE-ProRule" id="PRU00192"/>
    </source>
</evidence>
<organism evidence="10">
    <name type="scientific">Hordeum vulgare subsp. vulgare</name>
    <name type="common">Domesticated barley</name>
    <dbReference type="NCBI Taxonomy" id="112509"/>
    <lineage>
        <taxon>Eukaryota</taxon>
        <taxon>Viridiplantae</taxon>
        <taxon>Streptophyta</taxon>
        <taxon>Embryophyta</taxon>
        <taxon>Tracheophyta</taxon>
        <taxon>Spermatophyta</taxon>
        <taxon>Magnoliopsida</taxon>
        <taxon>Liliopsida</taxon>
        <taxon>Poales</taxon>
        <taxon>Poaceae</taxon>
        <taxon>BOP clade</taxon>
        <taxon>Pooideae</taxon>
        <taxon>Triticodae</taxon>
        <taxon>Triticeae</taxon>
        <taxon>Hordeinae</taxon>
        <taxon>Hordeum</taxon>
    </lineage>
</organism>
<dbReference type="PROSITE" id="PS50009">
    <property type="entry name" value="RASGEF_CAT"/>
    <property type="match status" value="1"/>
</dbReference>
<dbReference type="Gene3D" id="2.30.30.40">
    <property type="entry name" value="SH3 Domains"/>
    <property type="match status" value="1"/>
</dbReference>
<feature type="domain" description="WW" evidence="8">
    <location>
        <begin position="105"/>
        <end position="138"/>
    </location>
</feature>
<dbReference type="CDD" id="cd06224">
    <property type="entry name" value="REM"/>
    <property type="match status" value="1"/>
</dbReference>
<feature type="region of interest" description="Disordered" evidence="5">
    <location>
        <begin position="84"/>
        <end position="104"/>
    </location>
</feature>
<dbReference type="SUPFAM" id="SSF48366">
    <property type="entry name" value="Ras GEF"/>
    <property type="match status" value="1"/>
</dbReference>
<dbReference type="PROSITE" id="PS50020">
    <property type="entry name" value="WW_DOMAIN_2"/>
    <property type="match status" value="1"/>
</dbReference>
<evidence type="ECO:0000256" key="5">
    <source>
        <dbReference type="SAM" id="MobiDB-lite"/>
    </source>
</evidence>
<dbReference type="PROSITE" id="PS50002">
    <property type="entry name" value="SH3"/>
    <property type="match status" value="1"/>
</dbReference>